<name>A0ABY7JVC7_9ACTN</name>
<dbReference type="RefSeq" id="WP_269443047.1">
    <property type="nucleotide sequence ID" value="NZ_CP097463.1"/>
</dbReference>
<accession>A0ABY7JVC7</accession>
<sequence length="58" mass="6571">MTDPEDTVSTRPADLAEAEADLVDDFDRPAPFEAEDGDVLEQKQELPDDEDEDRYDLD</sequence>
<keyword evidence="3" id="KW-1185">Reference proteome</keyword>
<feature type="compositionally biased region" description="Acidic residues" evidence="1">
    <location>
        <begin position="47"/>
        <end position="58"/>
    </location>
</feature>
<dbReference type="Proteomes" id="UP001164693">
    <property type="component" value="Chromosome"/>
</dbReference>
<evidence type="ECO:0000313" key="2">
    <source>
        <dbReference type="EMBL" id="WAX56513.1"/>
    </source>
</evidence>
<dbReference type="EMBL" id="CP097463">
    <property type="protein sequence ID" value="WAX56513.1"/>
    <property type="molecule type" value="Genomic_DNA"/>
</dbReference>
<proteinExistence type="predicted"/>
<feature type="region of interest" description="Disordered" evidence="1">
    <location>
        <begin position="1"/>
        <end position="58"/>
    </location>
</feature>
<organism evidence="2 3">
    <name type="scientific">Jatrophihabitans cynanchi</name>
    <dbReference type="NCBI Taxonomy" id="2944128"/>
    <lineage>
        <taxon>Bacteria</taxon>
        <taxon>Bacillati</taxon>
        <taxon>Actinomycetota</taxon>
        <taxon>Actinomycetes</taxon>
        <taxon>Jatrophihabitantales</taxon>
        <taxon>Jatrophihabitantaceae</taxon>
        <taxon>Jatrophihabitans</taxon>
    </lineage>
</organism>
<evidence type="ECO:0000256" key="1">
    <source>
        <dbReference type="SAM" id="MobiDB-lite"/>
    </source>
</evidence>
<reference evidence="2" key="1">
    <citation type="submission" date="2022-05" db="EMBL/GenBank/DDBJ databases">
        <title>Jatrophihabitans sp. SB3-54 whole genome sequence.</title>
        <authorList>
            <person name="Suh M.K."/>
            <person name="Eom M.K."/>
            <person name="Kim J.S."/>
            <person name="Kim H.S."/>
            <person name="Do H.E."/>
            <person name="Shin Y.K."/>
            <person name="Lee J.-S."/>
        </authorList>
    </citation>
    <scope>NUCLEOTIDE SEQUENCE</scope>
    <source>
        <strain evidence="2">SB3-54</strain>
    </source>
</reference>
<evidence type="ECO:0000313" key="3">
    <source>
        <dbReference type="Proteomes" id="UP001164693"/>
    </source>
</evidence>
<gene>
    <name evidence="2" type="ORF">M6B22_18550</name>
</gene>
<protein>
    <submittedName>
        <fullName evidence="2">Uncharacterized protein</fullName>
    </submittedName>
</protein>